<feature type="transmembrane region" description="Helical" evidence="11">
    <location>
        <begin position="162"/>
        <end position="189"/>
    </location>
</feature>
<dbReference type="SMART" id="SM00304">
    <property type="entry name" value="HAMP"/>
    <property type="match status" value="1"/>
</dbReference>
<dbReference type="SUPFAM" id="SSF55874">
    <property type="entry name" value="ATPase domain of HSP90 chaperone/DNA topoisomerase II/histidine kinase"/>
    <property type="match status" value="1"/>
</dbReference>
<keyword evidence="5" id="KW-0808">Transferase</keyword>
<comment type="subcellular location">
    <subcellularLocation>
        <location evidence="2">Membrane</location>
    </subcellularLocation>
</comment>
<accession>A0A7H0LIU2</accession>
<dbReference type="InterPro" id="IPR004358">
    <property type="entry name" value="Sig_transdc_His_kin-like_C"/>
</dbReference>
<evidence type="ECO:0000313" key="15">
    <source>
        <dbReference type="Proteomes" id="UP000516148"/>
    </source>
</evidence>
<gene>
    <name evidence="14" type="ORF">H3Z74_23710</name>
</gene>
<keyword evidence="8 11" id="KW-1133">Transmembrane helix</keyword>
<dbReference type="InterPro" id="IPR003661">
    <property type="entry name" value="HisK_dim/P_dom"/>
</dbReference>
<feature type="domain" description="Histidine kinase" evidence="12">
    <location>
        <begin position="246"/>
        <end position="465"/>
    </location>
</feature>
<evidence type="ECO:0000256" key="3">
    <source>
        <dbReference type="ARBA" id="ARBA00012438"/>
    </source>
</evidence>
<dbReference type="SMART" id="SM00387">
    <property type="entry name" value="HATPase_c"/>
    <property type="match status" value="1"/>
</dbReference>
<dbReference type="InterPro" id="IPR050428">
    <property type="entry name" value="TCS_sensor_his_kinase"/>
</dbReference>
<evidence type="ECO:0000256" key="8">
    <source>
        <dbReference type="ARBA" id="ARBA00022989"/>
    </source>
</evidence>
<dbReference type="PANTHER" id="PTHR45436">
    <property type="entry name" value="SENSOR HISTIDINE KINASE YKOH"/>
    <property type="match status" value="1"/>
</dbReference>
<evidence type="ECO:0000256" key="7">
    <source>
        <dbReference type="ARBA" id="ARBA00022777"/>
    </source>
</evidence>
<keyword evidence="4" id="KW-0597">Phosphoprotein</keyword>
<keyword evidence="10 11" id="KW-0472">Membrane</keyword>
<evidence type="ECO:0000259" key="13">
    <source>
        <dbReference type="PROSITE" id="PS50885"/>
    </source>
</evidence>
<dbReference type="EC" id="2.7.13.3" evidence="3"/>
<dbReference type="InterPro" id="IPR003594">
    <property type="entry name" value="HATPase_dom"/>
</dbReference>
<evidence type="ECO:0000256" key="5">
    <source>
        <dbReference type="ARBA" id="ARBA00022679"/>
    </source>
</evidence>
<dbReference type="KEGG" id="spap:H3Z74_23710"/>
<dbReference type="InterPro" id="IPR036890">
    <property type="entry name" value="HATPase_C_sf"/>
</dbReference>
<protein>
    <recommendedName>
        <fullName evidence="3">histidine kinase</fullName>
        <ecNumber evidence="3">2.7.13.3</ecNumber>
    </recommendedName>
</protein>
<dbReference type="AlphaFoldDB" id="A0A7H0LIU2"/>
<dbReference type="EMBL" id="CP061038">
    <property type="protein sequence ID" value="QNQ09595.1"/>
    <property type="molecule type" value="Genomic_DNA"/>
</dbReference>
<dbReference type="PRINTS" id="PR00344">
    <property type="entry name" value="BCTRLSENSOR"/>
</dbReference>
<dbReference type="Gene3D" id="1.10.287.130">
    <property type="match status" value="1"/>
</dbReference>
<evidence type="ECO:0000256" key="6">
    <source>
        <dbReference type="ARBA" id="ARBA00022692"/>
    </source>
</evidence>
<dbReference type="InterPro" id="IPR005467">
    <property type="entry name" value="His_kinase_dom"/>
</dbReference>
<dbReference type="SMART" id="SM00388">
    <property type="entry name" value="HisKA"/>
    <property type="match status" value="1"/>
</dbReference>
<keyword evidence="6 11" id="KW-0812">Transmembrane</keyword>
<organism evidence="14 15">
    <name type="scientific">Sphingomonas alpina</name>
    <dbReference type="NCBI Taxonomy" id="653931"/>
    <lineage>
        <taxon>Bacteria</taxon>
        <taxon>Pseudomonadati</taxon>
        <taxon>Pseudomonadota</taxon>
        <taxon>Alphaproteobacteria</taxon>
        <taxon>Sphingomonadales</taxon>
        <taxon>Sphingomonadaceae</taxon>
        <taxon>Sphingomonas</taxon>
    </lineage>
</organism>
<comment type="catalytic activity">
    <reaction evidence="1">
        <text>ATP + protein L-histidine = ADP + protein N-phospho-L-histidine.</text>
        <dbReference type="EC" id="2.7.13.3"/>
    </reaction>
</comment>
<evidence type="ECO:0000256" key="9">
    <source>
        <dbReference type="ARBA" id="ARBA00023012"/>
    </source>
</evidence>
<dbReference type="CDD" id="cd00075">
    <property type="entry name" value="HATPase"/>
    <property type="match status" value="1"/>
</dbReference>
<evidence type="ECO:0000256" key="1">
    <source>
        <dbReference type="ARBA" id="ARBA00000085"/>
    </source>
</evidence>
<dbReference type="RefSeq" id="WP_187761906.1">
    <property type="nucleotide sequence ID" value="NZ_CP061038.1"/>
</dbReference>
<reference evidence="14 15" key="1">
    <citation type="submission" date="2020-09" db="EMBL/GenBank/DDBJ databases">
        <title>Sphingomonas sp., a new species isolated from pork steak.</title>
        <authorList>
            <person name="Heidler von Heilborn D."/>
        </authorList>
    </citation>
    <scope>NUCLEOTIDE SEQUENCE [LARGE SCALE GENOMIC DNA]</scope>
    <source>
        <strain evidence="15">S8-3T</strain>
    </source>
</reference>
<evidence type="ECO:0000256" key="2">
    <source>
        <dbReference type="ARBA" id="ARBA00004370"/>
    </source>
</evidence>
<dbReference type="CDD" id="cd00082">
    <property type="entry name" value="HisKA"/>
    <property type="match status" value="1"/>
</dbReference>
<dbReference type="Proteomes" id="UP000516148">
    <property type="component" value="Chromosome"/>
</dbReference>
<dbReference type="SUPFAM" id="SSF47384">
    <property type="entry name" value="Homodimeric domain of signal transducing histidine kinase"/>
    <property type="match status" value="1"/>
</dbReference>
<name>A0A7H0LIU2_9SPHN</name>
<keyword evidence="7 14" id="KW-0418">Kinase</keyword>
<dbReference type="GO" id="GO:0000155">
    <property type="term" value="F:phosphorelay sensor kinase activity"/>
    <property type="evidence" value="ECO:0007669"/>
    <property type="project" value="InterPro"/>
</dbReference>
<sequence length="468" mass="50266">MALVRATSLTRRMLLGLGLPMAALALLLGLGGALTINNIVEGVNDRILGASARAIAETLALEDDQVTLDIPPSALGMLENDARDNVYYSVRAGKELITGYPDLPHVKRPPVDDGAIVYEYARFREFPIRIAAMARQVPRVRSLVIVEVAETLDARRALRDRMLGALAILELLLLGLLVLLLPIAVHWGLRPLETIRRHMEGRRKADFDPLPLDHVPNELRSLIAAVNSLLARLDNAVQGIRRFTADASHQMRTPLTILRTHIDLLKSTVELPPGPARQSAVDIDAATTRLQRLLTQLLALARAEGSREAAMSNARPTDIVAVVRGVAEEQAPRALKSAIDLQFDAAVPALRVVTIGDLAGELIGNLVDNAIRYTPAEGVVLVSVALDGDAALIVVEDNGPGIPPEDRPLVFTRFRRLDRDQAHPGSGLGLAIVQALAESIGATVLLADRAAGPGLRVEVRVPIAPAAS</sequence>
<keyword evidence="15" id="KW-1185">Reference proteome</keyword>
<dbReference type="Pfam" id="PF00512">
    <property type="entry name" value="HisKA"/>
    <property type="match status" value="1"/>
</dbReference>
<evidence type="ECO:0000313" key="14">
    <source>
        <dbReference type="EMBL" id="QNQ09595.1"/>
    </source>
</evidence>
<dbReference type="PROSITE" id="PS50109">
    <property type="entry name" value="HIS_KIN"/>
    <property type="match status" value="1"/>
</dbReference>
<dbReference type="PANTHER" id="PTHR45436:SF1">
    <property type="entry name" value="SENSOR PROTEIN QSEC"/>
    <property type="match status" value="1"/>
</dbReference>
<dbReference type="Gene3D" id="3.30.565.10">
    <property type="entry name" value="Histidine kinase-like ATPase, C-terminal domain"/>
    <property type="match status" value="1"/>
</dbReference>
<evidence type="ECO:0000256" key="10">
    <source>
        <dbReference type="ARBA" id="ARBA00023136"/>
    </source>
</evidence>
<evidence type="ECO:0000256" key="11">
    <source>
        <dbReference type="SAM" id="Phobius"/>
    </source>
</evidence>
<proteinExistence type="predicted"/>
<dbReference type="InterPro" id="IPR013727">
    <property type="entry name" value="2CSK_N"/>
</dbReference>
<keyword evidence="9" id="KW-0902">Two-component regulatory system</keyword>
<dbReference type="GO" id="GO:0005886">
    <property type="term" value="C:plasma membrane"/>
    <property type="evidence" value="ECO:0007669"/>
    <property type="project" value="TreeGrafter"/>
</dbReference>
<feature type="domain" description="HAMP" evidence="13">
    <location>
        <begin position="186"/>
        <end position="238"/>
    </location>
</feature>
<evidence type="ECO:0000259" key="12">
    <source>
        <dbReference type="PROSITE" id="PS50109"/>
    </source>
</evidence>
<evidence type="ECO:0000256" key="4">
    <source>
        <dbReference type="ARBA" id="ARBA00022553"/>
    </source>
</evidence>
<dbReference type="InterPro" id="IPR036097">
    <property type="entry name" value="HisK_dim/P_sf"/>
</dbReference>
<dbReference type="InterPro" id="IPR003660">
    <property type="entry name" value="HAMP_dom"/>
</dbReference>
<dbReference type="Pfam" id="PF02518">
    <property type="entry name" value="HATPase_c"/>
    <property type="match status" value="1"/>
</dbReference>
<dbReference type="Pfam" id="PF08521">
    <property type="entry name" value="2CSK_N"/>
    <property type="match status" value="1"/>
</dbReference>
<dbReference type="PROSITE" id="PS50885">
    <property type="entry name" value="HAMP"/>
    <property type="match status" value="1"/>
</dbReference>